<dbReference type="SUPFAM" id="SSF48452">
    <property type="entry name" value="TPR-like"/>
    <property type="match status" value="2"/>
</dbReference>
<dbReference type="Proteomes" id="UP000272908">
    <property type="component" value="Unassembled WGS sequence"/>
</dbReference>
<evidence type="ECO:0000313" key="4">
    <source>
        <dbReference type="Proteomes" id="UP000272908"/>
    </source>
</evidence>
<evidence type="ECO:0000313" key="3">
    <source>
        <dbReference type="EMBL" id="SUZ31070.1"/>
    </source>
</evidence>
<dbReference type="PANTHER" id="PTHR12558:SF13">
    <property type="entry name" value="CELL DIVISION CYCLE PROTEIN 27 HOMOLOG"/>
    <property type="match status" value="1"/>
</dbReference>
<dbReference type="AlphaFoldDB" id="A0A3B0M6M0"/>
<dbReference type="Gene3D" id="1.25.40.10">
    <property type="entry name" value="Tetratricopeptide repeat domain"/>
    <property type="match status" value="2"/>
</dbReference>
<dbReference type="GO" id="GO:0006508">
    <property type="term" value="P:proteolysis"/>
    <property type="evidence" value="ECO:0007669"/>
    <property type="project" value="UniProtKB-KW"/>
</dbReference>
<evidence type="ECO:0000256" key="2">
    <source>
        <dbReference type="SAM" id="SignalP"/>
    </source>
</evidence>
<keyword evidence="3" id="KW-0645">Protease</keyword>
<organism evidence="3 4">
    <name type="scientific">Roseinatronobacter ekhonensis</name>
    <dbReference type="NCBI Taxonomy" id="254356"/>
    <lineage>
        <taxon>Bacteria</taxon>
        <taxon>Pseudomonadati</taxon>
        <taxon>Pseudomonadota</taxon>
        <taxon>Alphaproteobacteria</taxon>
        <taxon>Rhodobacterales</taxon>
        <taxon>Paracoccaceae</taxon>
        <taxon>Roseinatronobacter</taxon>
    </lineage>
</organism>
<proteinExistence type="predicted"/>
<name>A0A3B0M6M0_9RHOB</name>
<keyword evidence="3" id="KW-0378">Hydrolase</keyword>
<protein>
    <submittedName>
        <fullName evidence="3">Beta-barrel assembly-enhancing protease</fullName>
        <ecNumber evidence="3">3.4.-.-</ecNumber>
    </submittedName>
</protein>
<accession>A0A3B0M6M0</accession>
<gene>
    <name evidence="3" type="primary">bepA</name>
    <name evidence="3" type="ORF">ROE7235_00802</name>
</gene>
<feature type="signal peptide" evidence="2">
    <location>
        <begin position="1"/>
        <end position="29"/>
    </location>
</feature>
<keyword evidence="4" id="KW-1185">Reference proteome</keyword>
<dbReference type="GO" id="GO:0008233">
    <property type="term" value="F:peptidase activity"/>
    <property type="evidence" value="ECO:0007669"/>
    <property type="project" value="UniProtKB-KW"/>
</dbReference>
<dbReference type="InterPro" id="IPR019734">
    <property type="entry name" value="TPR_rpt"/>
</dbReference>
<keyword evidence="2" id="KW-0732">Signal</keyword>
<feature type="chain" id="PRO_5017288278" evidence="2">
    <location>
        <begin position="30"/>
        <end position="569"/>
    </location>
</feature>
<dbReference type="PANTHER" id="PTHR12558">
    <property type="entry name" value="CELL DIVISION CYCLE 16,23,27"/>
    <property type="match status" value="1"/>
</dbReference>
<dbReference type="InterPro" id="IPR011990">
    <property type="entry name" value="TPR-like_helical_dom_sf"/>
</dbReference>
<dbReference type="PROSITE" id="PS50005">
    <property type="entry name" value="TPR"/>
    <property type="match status" value="1"/>
</dbReference>
<dbReference type="SMART" id="SM00028">
    <property type="entry name" value="TPR"/>
    <property type="match status" value="6"/>
</dbReference>
<reference evidence="4" key="1">
    <citation type="submission" date="2018-08" db="EMBL/GenBank/DDBJ databases">
        <authorList>
            <person name="Rodrigo-Torres L."/>
            <person name="Arahal R. D."/>
            <person name="Lucena T."/>
        </authorList>
    </citation>
    <scope>NUCLEOTIDE SEQUENCE [LARGE SCALE GENOMIC DNA]</scope>
    <source>
        <strain evidence="4">CECT 7235</strain>
    </source>
</reference>
<sequence length="569" mass="62180">MQPPMMFLARLALVGVLVGAAALSGPAVAQDLSLRGTAGAFLSSRVAVSNGDFAQMAANHDRLLQADPENPGFLELSMQGHLLAGNFDRAVDRAAQIMARGDGSNVAALVMQADAFNRGEYDVALAALDDGARTGPLTDPMARAWAELGKGSMSDALGAFDTVIAQREELAPFALYFKALALAFVGDLERAEALLTGEAEGPIGLSRRGVIAHISILSQLGRMQDALELTDAMFGVNPDEDVAYLRAALQEGRAIPFETITSARDGMAETYFTLASALPSERGDWLPLIYARLTLALRPEHGDAILLAGQLLERAEQYALADAVYESMAEDHPQYLGAQLGKANALSRSGDTAQAIESLRALTRAKPDSVLVFSALGDMLRREEDFAEAEAAYATALDLLDTVEERHWVLIYTRAITLERLDDWERAEPEFRRALEFVPEEPQVLNYLGYSLIDKGLKLDEALDMIERAVEAEPDSGYIVDSLGWAFYRLGRYEEAVPVMERAVELMPTDPILNDHLGDVYWAVGREREARFQWRRALSFAPHPDLDTDLVRRKIEDGKNPPDAVTSTQ</sequence>
<keyword evidence="1" id="KW-0802">TPR repeat</keyword>
<dbReference type="EMBL" id="UIHC01000005">
    <property type="protein sequence ID" value="SUZ31070.1"/>
    <property type="molecule type" value="Genomic_DNA"/>
</dbReference>
<dbReference type="Pfam" id="PF13432">
    <property type="entry name" value="TPR_16"/>
    <property type="match status" value="2"/>
</dbReference>
<dbReference type="EC" id="3.4.-.-" evidence="3"/>
<evidence type="ECO:0000256" key="1">
    <source>
        <dbReference type="PROSITE-ProRule" id="PRU00339"/>
    </source>
</evidence>
<feature type="repeat" description="TPR" evidence="1">
    <location>
        <begin position="477"/>
        <end position="510"/>
    </location>
</feature>